<keyword evidence="6 7" id="KW-0560">Oxidoreductase</keyword>
<dbReference type="PANTHER" id="PTHR43734:SF3">
    <property type="entry name" value="B-CAROTENE KETOLASE"/>
    <property type="match status" value="1"/>
</dbReference>
<evidence type="ECO:0000256" key="4">
    <source>
        <dbReference type="ARBA" id="ARBA00022746"/>
    </source>
</evidence>
<evidence type="ECO:0000256" key="3">
    <source>
        <dbReference type="ARBA" id="ARBA00022630"/>
    </source>
</evidence>
<evidence type="ECO:0000256" key="7">
    <source>
        <dbReference type="RuleBase" id="RU362075"/>
    </source>
</evidence>
<dbReference type="NCBIfam" id="TIGR02734">
    <property type="entry name" value="crtI_fam"/>
    <property type="match status" value="1"/>
</dbReference>
<keyword evidence="3" id="KW-0285">Flavoprotein</keyword>
<evidence type="ECO:0000256" key="6">
    <source>
        <dbReference type="ARBA" id="ARBA00023002"/>
    </source>
</evidence>
<comment type="caution">
    <text evidence="9">The sequence shown here is derived from an EMBL/GenBank/DDBJ whole genome shotgun (WGS) entry which is preliminary data.</text>
</comment>
<dbReference type="EMBL" id="PDEQ01000002">
    <property type="protein sequence ID" value="PEN14568.1"/>
    <property type="molecule type" value="Genomic_DNA"/>
</dbReference>
<dbReference type="GO" id="GO:0016491">
    <property type="term" value="F:oxidoreductase activity"/>
    <property type="evidence" value="ECO:0007669"/>
    <property type="project" value="UniProtKB-KW"/>
</dbReference>
<accession>A0A2A8D1N8</accession>
<evidence type="ECO:0000256" key="2">
    <source>
        <dbReference type="ARBA" id="ARBA00006046"/>
    </source>
</evidence>
<dbReference type="FunFam" id="3.50.50.60:FF:000378">
    <property type="entry name" value="Phytoene desaturase"/>
    <property type="match status" value="1"/>
</dbReference>
<dbReference type="SUPFAM" id="SSF51905">
    <property type="entry name" value="FAD/NAD(P)-binding domain"/>
    <property type="match status" value="1"/>
</dbReference>
<evidence type="ECO:0000256" key="1">
    <source>
        <dbReference type="ARBA" id="ARBA00004829"/>
    </source>
</evidence>
<name>A0A2A8D1N8_9BACT</name>
<evidence type="ECO:0000313" key="10">
    <source>
        <dbReference type="Proteomes" id="UP000220102"/>
    </source>
</evidence>
<dbReference type="InterPro" id="IPR014105">
    <property type="entry name" value="Carotenoid/retinoid_OxRdtase"/>
</dbReference>
<comment type="similarity">
    <text evidence="2 7">Belongs to the carotenoid/retinoid oxidoreductase family.</text>
</comment>
<dbReference type="Proteomes" id="UP000220102">
    <property type="component" value="Unassembled WGS sequence"/>
</dbReference>
<keyword evidence="4 7" id="KW-0125">Carotenoid biosynthesis</keyword>
<gene>
    <name evidence="9" type="ORF">CRI94_05960</name>
</gene>
<keyword evidence="10" id="KW-1185">Reference proteome</keyword>
<proteinExistence type="inferred from homology"/>
<reference evidence="9 10" key="1">
    <citation type="submission" date="2017-10" db="EMBL/GenBank/DDBJ databases">
        <title>Draft genome of Longibacter Salinarum.</title>
        <authorList>
            <person name="Goh K.M."/>
            <person name="Shamsir M.S."/>
            <person name="Lim S.W."/>
        </authorList>
    </citation>
    <scope>NUCLEOTIDE SEQUENCE [LARGE SCALE GENOMIC DNA]</scope>
    <source>
        <strain evidence="9 10">KCTC 52045</strain>
    </source>
</reference>
<dbReference type="InterPro" id="IPR036188">
    <property type="entry name" value="FAD/NAD-bd_sf"/>
</dbReference>
<dbReference type="InterPro" id="IPR002937">
    <property type="entry name" value="Amino_oxidase"/>
</dbReference>
<dbReference type="OrthoDB" id="9774675at2"/>
<evidence type="ECO:0000256" key="5">
    <source>
        <dbReference type="ARBA" id="ARBA00022827"/>
    </source>
</evidence>
<comment type="pathway">
    <text evidence="1 7">Carotenoid biosynthesis.</text>
</comment>
<feature type="domain" description="Amine oxidase" evidence="8">
    <location>
        <begin position="39"/>
        <end position="507"/>
    </location>
</feature>
<dbReference type="AlphaFoldDB" id="A0A2A8D1N8"/>
<protein>
    <submittedName>
        <fullName evidence="9">Phytoene dehydrogenase</fullName>
    </submittedName>
</protein>
<sequence>MSWMQKMVRRENVSLNTRTEPVPAGPDAPHAVVIGAGFGGLAAAIRLGVRGFRVTLLDRLDQPGGRARVFEQDGFTFDAGPTVVTAPFLFEELWSLCGKNLSDDVELVPVDPFYRIRFDDGTHFDYNGDMDDMVREIRKFAPSDVDGYKRFLEKSEEIFDIGFEELGHVPFDDLTDMLKIIPAMVKLQSHRTVYSLVSKYVEHPKVRKVLSFHPLLVGGNPFTTTSIYTLIAFLERKWGVWYSMGGTGSLVSGLSDLIDEIGGTQRYGADVEQILVDNGRASGVRLADGEVINADLVVSNADVGWTYRHMIHPEDRDTWTDRRVENMNYSMSLFVWYFGTDRKYEDVEHHTILMGERYESLLDDIFHNKELAEDFSLYLHRPTKTDPSMAPEGHDAFYVLSPVPHLESGVDWRVQAEPYRQAVSDYLEQTILPDLDDHLVTSRMLTPREFLTDYKSLKGAAFSVEPILQQSAWFRPHNRSEDVEHLYFVGAGTHPGAGMPGVLSTARVLDTTVPNPDAFSPTRAPQQEVTV</sequence>
<organism evidence="9 10">
    <name type="scientific">Longibacter salinarum</name>
    <dbReference type="NCBI Taxonomy" id="1850348"/>
    <lineage>
        <taxon>Bacteria</taxon>
        <taxon>Pseudomonadati</taxon>
        <taxon>Rhodothermota</taxon>
        <taxon>Rhodothermia</taxon>
        <taxon>Rhodothermales</taxon>
        <taxon>Salisaetaceae</taxon>
        <taxon>Longibacter</taxon>
    </lineage>
</organism>
<keyword evidence="5" id="KW-0274">FAD</keyword>
<evidence type="ECO:0000259" key="8">
    <source>
        <dbReference type="Pfam" id="PF01593"/>
    </source>
</evidence>
<dbReference type="Pfam" id="PF01593">
    <property type="entry name" value="Amino_oxidase"/>
    <property type="match status" value="1"/>
</dbReference>
<dbReference type="PANTHER" id="PTHR43734">
    <property type="entry name" value="PHYTOENE DESATURASE"/>
    <property type="match status" value="1"/>
</dbReference>
<dbReference type="Gene3D" id="3.50.50.60">
    <property type="entry name" value="FAD/NAD(P)-binding domain"/>
    <property type="match status" value="2"/>
</dbReference>
<evidence type="ECO:0000313" key="9">
    <source>
        <dbReference type="EMBL" id="PEN14568.1"/>
    </source>
</evidence>
<dbReference type="GO" id="GO:0016117">
    <property type="term" value="P:carotenoid biosynthetic process"/>
    <property type="evidence" value="ECO:0007669"/>
    <property type="project" value="UniProtKB-KW"/>
</dbReference>